<feature type="domain" description="Rhodanese" evidence="1">
    <location>
        <begin position="22"/>
        <end position="105"/>
    </location>
</feature>
<dbReference type="EMBL" id="UGQL01000001">
    <property type="protein sequence ID" value="STZ27935.1"/>
    <property type="molecule type" value="Genomic_DNA"/>
</dbReference>
<dbReference type="InterPro" id="IPR050229">
    <property type="entry name" value="GlpE_sulfurtransferase"/>
</dbReference>
<dbReference type="GO" id="GO:0004792">
    <property type="term" value="F:thiosulfate-cyanide sulfurtransferase activity"/>
    <property type="evidence" value="ECO:0007669"/>
    <property type="project" value="UniProtKB-EC"/>
</dbReference>
<name>A0A378RLS8_MYROD</name>
<dbReference type="Pfam" id="PF00581">
    <property type="entry name" value="Rhodanese"/>
    <property type="match status" value="1"/>
</dbReference>
<proteinExistence type="predicted"/>
<dbReference type="AlphaFoldDB" id="A0A378RLS8"/>
<dbReference type="Proteomes" id="UP000255024">
    <property type="component" value="Unassembled WGS sequence"/>
</dbReference>
<dbReference type="EC" id="2.8.1.1" evidence="2"/>
<dbReference type="PANTHER" id="PTHR43031:SF1">
    <property type="entry name" value="PYRIDINE NUCLEOTIDE-DISULPHIDE OXIDOREDUCTASE"/>
    <property type="match status" value="1"/>
</dbReference>
<dbReference type="Gene3D" id="3.40.250.10">
    <property type="entry name" value="Rhodanese-like domain"/>
    <property type="match status" value="1"/>
</dbReference>
<keyword evidence="2" id="KW-0808">Transferase</keyword>
<reference evidence="2 3" key="1">
    <citation type="submission" date="2018-06" db="EMBL/GenBank/DDBJ databases">
        <authorList>
            <consortium name="Pathogen Informatics"/>
            <person name="Doyle S."/>
        </authorList>
    </citation>
    <scope>NUCLEOTIDE SEQUENCE [LARGE SCALE GENOMIC DNA]</scope>
    <source>
        <strain evidence="2 3">NCTC11179</strain>
    </source>
</reference>
<protein>
    <submittedName>
        <fullName evidence="2">Thiosulfate sulfurtransferase PspE</fullName>
        <ecNumber evidence="2">2.8.1.1</ecNumber>
    </submittedName>
</protein>
<accession>A0A378RLS8</accession>
<sequence>MLQWLKNIFGSSEAKPSLATRVQEGAILIDVRTQGEYLSGSVNKAVNIPLDQLVAKSGRYSKETPLIVFCRSGMRSQQAKRVLEQLGYQNVYNGGGVRAVRNQLDQ</sequence>
<gene>
    <name evidence="2" type="primary">pspE</name>
    <name evidence="2" type="ORF">NCTC11179_01473</name>
</gene>
<dbReference type="CDD" id="cd00158">
    <property type="entry name" value="RHOD"/>
    <property type="match status" value="1"/>
</dbReference>
<dbReference type="InterPro" id="IPR036873">
    <property type="entry name" value="Rhodanese-like_dom_sf"/>
</dbReference>
<dbReference type="SUPFAM" id="SSF52821">
    <property type="entry name" value="Rhodanese/Cell cycle control phosphatase"/>
    <property type="match status" value="1"/>
</dbReference>
<evidence type="ECO:0000259" key="1">
    <source>
        <dbReference type="PROSITE" id="PS50206"/>
    </source>
</evidence>
<dbReference type="PANTHER" id="PTHR43031">
    <property type="entry name" value="FAD-DEPENDENT OXIDOREDUCTASE"/>
    <property type="match status" value="1"/>
</dbReference>
<dbReference type="RefSeq" id="WP_115090775.1">
    <property type="nucleotide sequence ID" value="NZ_CP068107.1"/>
</dbReference>
<dbReference type="InterPro" id="IPR001763">
    <property type="entry name" value="Rhodanese-like_dom"/>
</dbReference>
<dbReference type="PROSITE" id="PS50206">
    <property type="entry name" value="RHODANESE_3"/>
    <property type="match status" value="1"/>
</dbReference>
<keyword evidence="3" id="KW-1185">Reference proteome</keyword>
<organism evidence="2 3">
    <name type="scientific">Myroides odoratus</name>
    <name type="common">Flavobacterium odoratum</name>
    <dbReference type="NCBI Taxonomy" id="256"/>
    <lineage>
        <taxon>Bacteria</taxon>
        <taxon>Pseudomonadati</taxon>
        <taxon>Bacteroidota</taxon>
        <taxon>Flavobacteriia</taxon>
        <taxon>Flavobacteriales</taxon>
        <taxon>Flavobacteriaceae</taxon>
        <taxon>Myroides</taxon>
    </lineage>
</organism>
<evidence type="ECO:0000313" key="2">
    <source>
        <dbReference type="EMBL" id="STZ27935.1"/>
    </source>
</evidence>
<dbReference type="SMART" id="SM00450">
    <property type="entry name" value="RHOD"/>
    <property type="match status" value="1"/>
</dbReference>
<evidence type="ECO:0000313" key="3">
    <source>
        <dbReference type="Proteomes" id="UP000255024"/>
    </source>
</evidence>